<keyword evidence="3" id="KW-1185">Reference proteome</keyword>
<sequence length="70" mass="8097">MQVTNHKRKTKGQVTTKGSKAQMGNRFELRRENQESEAQPQRTREQGQTSSSNEEMGFKYKAHISLNEID</sequence>
<evidence type="ECO:0000313" key="3">
    <source>
        <dbReference type="Proteomes" id="UP000593564"/>
    </source>
</evidence>
<reference evidence="3" key="1">
    <citation type="journal article" date="2020" name="Nat. Commun.">
        <title>Genome assembly of wild tea tree DASZ reveals pedigree and selection history of tea varieties.</title>
        <authorList>
            <person name="Zhang W."/>
            <person name="Zhang Y."/>
            <person name="Qiu H."/>
            <person name="Guo Y."/>
            <person name="Wan H."/>
            <person name="Zhang X."/>
            <person name="Scossa F."/>
            <person name="Alseekh S."/>
            <person name="Zhang Q."/>
            <person name="Wang P."/>
            <person name="Xu L."/>
            <person name="Schmidt M.H."/>
            <person name="Jia X."/>
            <person name="Li D."/>
            <person name="Zhu A."/>
            <person name="Guo F."/>
            <person name="Chen W."/>
            <person name="Ni D."/>
            <person name="Usadel B."/>
            <person name="Fernie A.R."/>
            <person name="Wen W."/>
        </authorList>
    </citation>
    <scope>NUCLEOTIDE SEQUENCE [LARGE SCALE GENOMIC DNA]</scope>
    <source>
        <strain evidence="3">cv. G240</strain>
    </source>
</reference>
<dbReference type="AlphaFoldDB" id="A0A7J7HAF1"/>
<feature type="compositionally biased region" description="Polar residues" evidence="1">
    <location>
        <begin position="36"/>
        <end position="54"/>
    </location>
</feature>
<reference evidence="2 3" key="2">
    <citation type="submission" date="2020-07" db="EMBL/GenBank/DDBJ databases">
        <title>Genome assembly of wild tea tree DASZ reveals pedigree and selection history of tea varieties.</title>
        <authorList>
            <person name="Zhang W."/>
        </authorList>
    </citation>
    <scope>NUCLEOTIDE SEQUENCE [LARGE SCALE GENOMIC DNA]</scope>
    <source>
        <strain evidence="3">cv. G240</strain>
        <tissue evidence="2">Leaf</tissue>
    </source>
</reference>
<feature type="region of interest" description="Disordered" evidence="1">
    <location>
        <begin position="1"/>
        <end position="59"/>
    </location>
</feature>
<feature type="compositionally biased region" description="Basic residues" evidence="1">
    <location>
        <begin position="1"/>
        <end position="11"/>
    </location>
</feature>
<evidence type="ECO:0000256" key="1">
    <source>
        <dbReference type="SAM" id="MobiDB-lite"/>
    </source>
</evidence>
<proteinExistence type="predicted"/>
<gene>
    <name evidence="2" type="ORF">HYC85_011588</name>
</gene>
<organism evidence="2 3">
    <name type="scientific">Camellia sinensis</name>
    <name type="common">Tea plant</name>
    <name type="synonym">Thea sinensis</name>
    <dbReference type="NCBI Taxonomy" id="4442"/>
    <lineage>
        <taxon>Eukaryota</taxon>
        <taxon>Viridiplantae</taxon>
        <taxon>Streptophyta</taxon>
        <taxon>Embryophyta</taxon>
        <taxon>Tracheophyta</taxon>
        <taxon>Spermatophyta</taxon>
        <taxon>Magnoliopsida</taxon>
        <taxon>eudicotyledons</taxon>
        <taxon>Gunneridae</taxon>
        <taxon>Pentapetalae</taxon>
        <taxon>asterids</taxon>
        <taxon>Ericales</taxon>
        <taxon>Theaceae</taxon>
        <taxon>Camellia</taxon>
    </lineage>
</organism>
<name>A0A7J7HAF1_CAMSI</name>
<dbReference type="EMBL" id="JACBKZ010000005">
    <property type="protein sequence ID" value="KAF5949595.1"/>
    <property type="molecule type" value="Genomic_DNA"/>
</dbReference>
<accession>A0A7J7HAF1</accession>
<dbReference type="Proteomes" id="UP000593564">
    <property type="component" value="Unassembled WGS sequence"/>
</dbReference>
<protein>
    <submittedName>
        <fullName evidence="2">Uncharacterized protein</fullName>
    </submittedName>
</protein>
<comment type="caution">
    <text evidence="2">The sequence shown here is derived from an EMBL/GenBank/DDBJ whole genome shotgun (WGS) entry which is preliminary data.</text>
</comment>
<evidence type="ECO:0000313" key="2">
    <source>
        <dbReference type="EMBL" id="KAF5949595.1"/>
    </source>
</evidence>